<organism evidence="4 5">
    <name type="scientific">Sphenostylis stenocarpa</name>
    <dbReference type="NCBI Taxonomy" id="92480"/>
    <lineage>
        <taxon>Eukaryota</taxon>
        <taxon>Viridiplantae</taxon>
        <taxon>Streptophyta</taxon>
        <taxon>Embryophyta</taxon>
        <taxon>Tracheophyta</taxon>
        <taxon>Spermatophyta</taxon>
        <taxon>Magnoliopsida</taxon>
        <taxon>eudicotyledons</taxon>
        <taxon>Gunneridae</taxon>
        <taxon>Pentapetalae</taxon>
        <taxon>rosids</taxon>
        <taxon>fabids</taxon>
        <taxon>Fabales</taxon>
        <taxon>Fabaceae</taxon>
        <taxon>Papilionoideae</taxon>
        <taxon>50 kb inversion clade</taxon>
        <taxon>NPAAA clade</taxon>
        <taxon>indigoferoid/millettioid clade</taxon>
        <taxon>Phaseoleae</taxon>
        <taxon>Sphenostylis</taxon>
    </lineage>
</organism>
<dbReference type="Pfam" id="PF12854">
    <property type="entry name" value="PPR_1"/>
    <property type="match status" value="1"/>
</dbReference>
<dbReference type="NCBIfam" id="TIGR00756">
    <property type="entry name" value="PPR"/>
    <property type="match status" value="6"/>
</dbReference>
<dbReference type="Pfam" id="PF13041">
    <property type="entry name" value="PPR_2"/>
    <property type="match status" value="2"/>
</dbReference>
<dbReference type="Gramene" id="rna-AYBTSS11_LOCUS27656">
    <property type="protein sequence ID" value="CAJ1975531.1"/>
    <property type="gene ID" value="gene-AYBTSS11_LOCUS27656"/>
</dbReference>
<dbReference type="Gene3D" id="1.25.40.10">
    <property type="entry name" value="Tetratricopeptide repeat domain"/>
    <property type="match status" value="3"/>
</dbReference>
<evidence type="ECO:0000256" key="3">
    <source>
        <dbReference type="PROSITE-ProRule" id="PRU00708"/>
    </source>
</evidence>
<dbReference type="FunFam" id="1.25.40.10:FF:000558">
    <property type="entry name" value="Pentatricopeptide repeat-containing protein At5g39710"/>
    <property type="match status" value="1"/>
</dbReference>
<feature type="repeat" description="PPR" evidence="3">
    <location>
        <begin position="264"/>
        <end position="298"/>
    </location>
</feature>
<keyword evidence="2" id="KW-0677">Repeat</keyword>
<gene>
    <name evidence="4" type="ORF">AYBTSS11_LOCUS27656</name>
</gene>
<dbReference type="Proteomes" id="UP001189624">
    <property type="component" value="Chromosome 9"/>
</dbReference>
<reference evidence="4" key="1">
    <citation type="submission" date="2023-10" db="EMBL/GenBank/DDBJ databases">
        <authorList>
            <person name="Domelevo Entfellner J.-B."/>
        </authorList>
    </citation>
    <scope>NUCLEOTIDE SEQUENCE</scope>
</reference>
<dbReference type="AlphaFoldDB" id="A0AA86VRB4"/>
<dbReference type="EMBL" id="OY731406">
    <property type="protein sequence ID" value="CAJ1975531.1"/>
    <property type="molecule type" value="Genomic_DNA"/>
</dbReference>
<evidence type="ECO:0000313" key="4">
    <source>
        <dbReference type="EMBL" id="CAJ1975531.1"/>
    </source>
</evidence>
<feature type="repeat" description="PPR" evidence="3">
    <location>
        <begin position="300"/>
        <end position="334"/>
    </location>
</feature>
<name>A0AA86VRB4_9FABA</name>
<feature type="repeat" description="PPR" evidence="3">
    <location>
        <begin position="229"/>
        <end position="263"/>
    </location>
</feature>
<evidence type="ECO:0000256" key="1">
    <source>
        <dbReference type="ARBA" id="ARBA00007626"/>
    </source>
</evidence>
<accession>A0AA86VRB4</accession>
<evidence type="ECO:0000313" key="5">
    <source>
        <dbReference type="Proteomes" id="UP001189624"/>
    </source>
</evidence>
<proteinExistence type="inferred from homology"/>
<comment type="similarity">
    <text evidence="1">Belongs to the PPR family. P subfamily.</text>
</comment>
<dbReference type="InterPro" id="IPR011990">
    <property type="entry name" value="TPR-like_helical_dom_sf"/>
</dbReference>
<protein>
    <recommendedName>
        <fullName evidence="6">Pentatricopeptide repeat-containing protein</fullName>
    </recommendedName>
</protein>
<feature type="repeat" description="PPR" evidence="3">
    <location>
        <begin position="157"/>
        <end position="191"/>
    </location>
</feature>
<evidence type="ECO:0000256" key="2">
    <source>
        <dbReference type="ARBA" id="ARBA00022737"/>
    </source>
</evidence>
<feature type="repeat" description="PPR" evidence="3">
    <location>
        <begin position="192"/>
        <end position="222"/>
    </location>
</feature>
<keyword evidence="5" id="KW-1185">Reference proteome</keyword>
<dbReference type="PROSITE" id="PS51375">
    <property type="entry name" value="PPR"/>
    <property type="match status" value="5"/>
</dbReference>
<evidence type="ECO:0008006" key="6">
    <source>
        <dbReference type="Google" id="ProtNLM"/>
    </source>
</evidence>
<sequence length="344" mass="39030">MVECVGLSSAHPTFQNELCSEHFASSRTLPRPFVSSSGPSKRVFPTQFRSYFIMLQILGRERNLNVARKLLFSIEKKSNRAVKLEDEVLQYPHRSYAEASLFKESMKLFRDHEVHCLCPPPWLLSTLVLSILLRRGRTNMAKEVYDEMLRTYGVTPDTCTYNVLIGGFCKNLMVDEGFRFFNEMAGFNCDPDVVTYNTLVDGLCRAGKVRIAQNLVNGMSKKCEGLHPDVVTYTTLIRGYCMKLELDEALIVLEEMSSRGIEPNMVTYNTLIKGLCETHKLDKMKDLLERMKGNGGFSPDTFTFNTIIHSHCCAGNLDEALKVFESMKKFQVPMDSSFSIALDT</sequence>
<dbReference type="PANTHER" id="PTHR47941">
    <property type="entry name" value="PENTATRICOPEPTIDE REPEAT-CONTAINING PROTEIN 3, MITOCHONDRIAL"/>
    <property type="match status" value="1"/>
</dbReference>
<dbReference type="Pfam" id="PF01535">
    <property type="entry name" value="PPR"/>
    <property type="match status" value="1"/>
</dbReference>
<dbReference type="InterPro" id="IPR002885">
    <property type="entry name" value="PPR_rpt"/>
</dbReference>